<feature type="chain" id="PRO_5015738744" evidence="4">
    <location>
        <begin position="19"/>
        <end position="822"/>
    </location>
</feature>
<keyword evidence="2 4" id="KW-0732">Signal</keyword>
<evidence type="ECO:0000256" key="2">
    <source>
        <dbReference type="ARBA" id="ARBA00022729"/>
    </source>
</evidence>
<keyword evidence="1" id="KW-0433">Leucine-rich repeat</keyword>
<accession>A0A2S1QTP2</accession>
<dbReference type="EMBL" id="CP029186">
    <property type="protein sequence ID" value="AWH83782.1"/>
    <property type="molecule type" value="Genomic_DNA"/>
</dbReference>
<dbReference type="PANTHER" id="PTHR47566:SF1">
    <property type="entry name" value="PROTEIN NUD1"/>
    <property type="match status" value="1"/>
</dbReference>
<name>A0A2S1QTP2_9FLAO</name>
<evidence type="ECO:0000259" key="5">
    <source>
        <dbReference type="Pfam" id="PF18962"/>
    </source>
</evidence>
<dbReference type="InterPro" id="IPR052574">
    <property type="entry name" value="CDIRP"/>
</dbReference>
<keyword evidence="3" id="KW-0677">Repeat</keyword>
<dbReference type="Pfam" id="PF18962">
    <property type="entry name" value="Por_Secre_tail"/>
    <property type="match status" value="1"/>
</dbReference>
<dbReference type="Gene3D" id="3.80.10.10">
    <property type="entry name" value="Ribonuclease Inhibitor"/>
    <property type="match status" value="1"/>
</dbReference>
<dbReference type="InterPro" id="IPR055353">
    <property type="entry name" value="DUF7619"/>
</dbReference>
<feature type="domain" description="DUF7619" evidence="6">
    <location>
        <begin position="607"/>
        <end position="733"/>
    </location>
</feature>
<evidence type="ECO:0000256" key="1">
    <source>
        <dbReference type="ARBA" id="ARBA00022614"/>
    </source>
</evidence>
<evidence type="ECO:0000256" key="4">
    <source>
        <dbReference type="SAM" id="SignalP"/>
    </source>
</evidence>
<gene>
    <name evidence="7" type="ORF">HYN59_01035</name>
</gene>
<reference evidence="7 8" key="1">
    <citation type="submission" date="2018-04" db="EMBL/GenBank/DDBJ databases">
        <title>Genome sequencing of Flavobacterium sp. HYN0059.</title>
        <authorList>
            <person name="Yi H."/>
            <person name="Baek C."/>
        </authorList>
    </citation>
    <scope>NUCLEOTIDE SEQUENCE [LARGE SCALE GENOMIC DNA]</scope>
    <source>
        <strain evidence="7 8">HYN0059</strain>
    </source>
</reference>
<dbReference type="InterPro" id="IPR032675">
    <property type="entry name" value="LRR_dom_sf"/>
</dbReference>
<dbReference type="PANTHER" id="PTHR47566">
    <property type="match status" value="1"/>
</dbReference>
<keyword evidence="8" id="KW-1185">Reference proteome</keyword>
<dbReference type="InterPro" id="IPR026444">
    <property type="entry name" value="Secre_tail"/>
</dbReference>
<dbReference type="KEGG" id="falb:HYN59_01035"/>
<dbReference type="GO" id="GO:0035591">
    <property type="term" value="F:signaling adaptor activity"/>
    <property type="evidence" value="ECO:0007669"/>
    <property type="project" value="TreeGrafter"/>
</dbReference>
<dbReference type="SUPFAM" id="SSF52058">
    <property type="entry name" value="L domain-like"/>
    <property type="match status" value="1"/>
</dbReference>
<evidence type="ECO:0000313" key="8">
    <source>
        <dbReference type="Proteomes" id="UP000244929"/>
    </source>
</evidence>
<protein>
    <submittedName>
        <fullName evidence="7">Uncharacterized protein</fullName>
    </submittedName>
</protein>
<dbReference type="OrthoDB" id="1110367at2"/>
<feature type="signal peptide" evidence="4">
    <location>
        <begin position="1"/>
        <end position="18"/>
    </location>
</feature>
<dbReference type="Pfam" id="PF24595">
    <property type="entry name" value="DUF7619"/>
    <property type="match status" value="1"/>
</dbReference>
<sequence>MKNSLLCLALLLAGSMTAQTITIPDVNFKNRLLSTSSNTWLARDANGNNLAVDANGDGEIQMSEALQVHELNFYFGGWGGQIQSMQGIEYFTNLEVLDCGSNAITSLDVTALTNLRNLNCRYNGLQSLNVNGLANLENIEFEFNPAIASFAPTGLTGLKQLKGRFCSLASLDLSLFPALEFLECGNNQLTALDATAVPLLTSLQCGNNQISSLTLTGLSLESLSCGNNPLPGLDVSEFTGLIGLECNNTGINQLSLAGFTALKWLSCSGNPITSLNTQDLGSLEQLSINNTLLTELDLSHSPNLPYFSANNNPLLTSINMHNGTAILYPGEVSLENNPVLQYICVDEGEEDLMLQYFEWHQQIPVYMSSDCTFVPNQVYNTISGDITFDFNNNGCDTNDTPASYTKLLVSNGTEQSIRYTGGNGHYSFYAGEGAYTVTADPDTALFVPTPATASFTFAGFDGQAETQDFCMVANGTHNDAEVVIMPIGGVNPGFDAWYNVVIRNNGNQTLSGTVTFIYNGTVLHQDMEIPAADSYANGSMSWNYSDLMPFETRLMTIRLHANGPTDTPALNIDDALDFSASVTPFDTDENPNDNNFELHQIVTGSYDPNNIVCLEGETESINAIGDYLHYAVNFENTGNAAATFVVVTQQIDEAMFDPASLELMSSTHPFTASLTGNMLELKFENINLGPQEQGQVLFKMKTLQSLHEGDEVMSRANIVFDYNFGIATNEAVTLFEAVMGVEKPEGTVSVTVYPNPARNTINIMAQETIRSAELFDINGRLLQTAIINDTSTSIDLSSRAAGMYFVKVITEKGMKVEKVIRE</sequence>
<dbReference type="NCBIfam" id="TIGR04183">
    <property type="entry name" value="Por_Secre_tail"/>
    <property type="match status" value="1"/>
</dbReference>
<dbReference type="AlphaFoldDB" id="A0A2S1QTP2"/>
<evidence type="ECO:0000259" key="6">
    <source>
        <dbReference type="Pfam" id="PF24595"/>
    </source>
</evidence>
<evidence type="ECO:0000256" key="3">
    <source>
        <dbReference type="ARBA" id="ARBA00022737"/>
    </source>
</evidence>
<evidence type="ECO:0000313" key="7">
    <source>
        <dbReference type="EMBL" id="AWH83782.1"/>
    </source>
</evidence>
<dbReference type="RefSeq" id="WP_108776498.1">
    <property type="nucleotide sequence ID" value="NZ_CP029186.1"/>
</dbReference>
<organism evidence="7 8">
    <name type="scientific">Flavobacterium album</name>
    <dbReference type="NCBI Taxonomy" id="2175091"/>
    <lineage>
        <taxon>Bacteria</taxon>
        <taxon>Pseudomonadati</taxon>
        <taxon>Bacteroidota</taxon>
        <taxon>Flavobacteriia</taxon>
        <taxon>Flavobacteriales</taxon>
        <taxon>Flavobacteriaceae</taxon>
        <taxon>Flavobacterium</taxon>
    </lineage>
</organism>
<proteinExistence type="predicted"/>
<feature type="domain" description="Secretion system C-terminal sorting" evidence="5">
    <location>
        <begin position="752"/>
        <end position="820"/>
    </location>
</feature>
<dbReference type="Proteomes" id="UP000244929">
    <property type="component" value="Chromosome"/>
</dbReference>